<protein>
    <submittedName>
        <fullName evidence="9">ATP-binding cassette sub-family A member 3</fullName>
    </submittedName>
</protein>
<keyword evidence="6 7" id="KW-0472">Membrane</keyword>
<feature type="transmembrane region" description="Helical" evidence="7">
    <location>
        <begin position="488"/>
        <end position="508"/>
    </location>
</feature>
<dbReference type="Proteomes" id="UP000710432">
    <property type="component" value="Unassembled WGS sequence"/>
</dbReference>
<evidence type="ECO:0000259" key="8">
    <source>
        <dbReference type="PROSITE" id="PS50893"/>
    </source>
</evidence>
<dbReference type="Pfam" id="PF00005">
    <property type="entry name" value="ABC_tran"/>
    <property type="match status" value="1"/>
</dbReference>
<evidence type="ECO:0000256" key="3">
    <source>
        <dbReference type="ARBA" id="ARBA00022741"/>
    </source>
</evidence>
<dbReference type="GO" id="GO:0005319">
    <property type="term" value="F:lipid transporter activity"/>
    <property type="evidence" value="ECO:0007669"/>
    <property type="project" value="TreeGrafter"/>
</dbReference>
<dbReference type="InterPro" id="IPR003593">
    <property type="entry name" value="AAA+_ATPase"/>
</dbReference>
<dbReference type="PANTHER" id="PTHR19229">
    <property type="entry name" value="ATP-BINDING CASSETTE TRANSPORTER SUBFAMILY A ABCA"/>
    <property type="match status" value="1"/>
</dbReference>
<dbReference type="AlphaFoldDB" id="A0A8J6G2X9"/>
<feature type="transmembrane region" description="Helical" evidence="7">
    <location>
        <begin position="282"/>
        <end position="306"/>
    </location>
</feature>
<keyword evidence="4 9" id="KW-0067">ATP-binding</keyword>
<gene>
    <name evidence="9" type="ORF">LTLLF_183335</name>
</gene>
<dbReference type="InterPro" id="IPR003439">
    <property type="entry name" value="ABC_transporter-like_ATP-bd"/>
</dbReference>
<comment type="subcellular location">
    <subcellularLocation>
        <location evidence="1">Membrane</location>
        <topology evidence="1">Multi-pass membrane protein</topology>
    </subcellularLocation>
</comment>
<dbReference type="GO" id="GO:0016020">
    <property type="term" value="C:membrane"/>
    <property type="evidence" value="ECO:0007669"/>
    <property type="project" value="UniProtKB-SubCell"/>
</dbReference>
<evidence type="ECO:0000256" key="7">
    <source>
        <dbReference type="SAM" id="Phobius"/>
    </source>
</evidence>
<organism evidence="9 10">
    <name type="scientific">Microtus ochrogaster</name>
    <name type="common">Prairie vole</name>
    <dbReference type="NCBI Taxonomy" id="79684"/>
    <lineage>
        <taxon>Eukaryota</taxon>
        <taxon>Metazoa</taxon>
        <taxon>Chordata</taxon>
        <taxon>Craniata</taxon>
        <taxon>Vertebrata</taxon>
        <taxon>Euteleostomi</taxon>
        <taxon>Mammalia</taxon>
        <taxon>Eutheria</taxon>
        <taxon>Euarchontoglires</taxon>
        <taxon>Glires</taxon>
        <taxon>Rodentia</taxon>
        <taxon>Myomorpha</taxon>
        <taxon>Muroidea</taxon>
        <taxon>Cricetidae</taxon>
        <taxon>Arvicolinae</taxon>
        <taxon>Microtus</taxon>
    </lineage>
</organism>
<dbReference type="CDD" id="cd03263">
    <property type="entry name" value="ABC_subfamily_A"/>
    <property type="match status" value="1"/>
</dbReference>
<feature type="transmembrane region" description="Helical" evidence="7">
    <location>
        <begin position="400"/>
        <end position="420"/>
    </location>
</feature>
<dbReference type="InterPro" id="IPR056264">
    <property type="entry name" value="R2_ABCA1-4-like"/>
</dbReference>
<dbReference type="GO" id="GO:0140359">
    <property type="term" value="F:ABC-type transporter activity"/>
    <property type="evidence" value="ECO:0007669"/>
    <property type="project" value="InterPro"/>
</dbReference>
<dbReference type="Gene3D" id="3.40.50.300">
    <property type="entry name" value="P-loop containing nucleotide triphosphate hydrolases"/>
    <property type="match status" value="1"/>
</dbReference>
<sequence length="897" mass="102081">MVKTLECDVEKISELIKNYIPTAEMEMNVAAELSFILPKEYTHRFSELFAEIEKRQEELGIIGFGVSMTTMDEVFFKGSMNSDINDSDSPLGTSTWILYAQQFRAMLIKRAVFSWRNWKLLLLQLLALLGLMYLMMRGISFSTAREPARVMDLEQYRETIVPFSISGDPDLTQNLTKNLEIMLKAKKQELHEVQGDVQGYLLKNKKCIYSCIIAFSLTVTRDKKEFTFWFNNEAYHSPSLSLSVLDNIIFMSLSGSDATITVSNKPQPQRVTENKYEETSTLILQIVFNLLFGMSIFTSGFSLMTVTERVSKAKHIQFVSGVYTFNFWLSALLWDLIIHFVACALLLLVFLITDVDILLEKYHFLDTMLILMLFGWSAIPFIYLLSFWYNTSTGAYIKIFVFNHCLGFMSIIVDAVVNIIPDISTSTKDFILNSLLLLPLYNLGLSIYKYYNIQEMKKLCTSSEYVSDTKFCREILGISVYSMSQSSIGRHVIAMAATGAAYLFLIFLLELTSWNLQAFVYRCVLFGIYKIFSKARLSRELSAESEDEDVQNEREAILQHPQESLNSTVLIKELVKIYFKVPPILAVRNISVTIQKEECFGLLGLNGAGKTTTFQILTGEEVATSGDVFIEGYSITENIRKVRSKIGYCPQFDALLDFMTPREILTMYARVWGLPENSIRPYVDNLLEMLYLQPQAEKFIYTLSGGSKRRLSTAVAIMGKSSVVFLDEPSTGMDPLARRMLWNTVIRTRESGKVIIITSHSMEECEALCTRLAIMVQGKFVCLGSPQHLKNKFGNVYIMNVKFKTDTGDDVIKDFEGFIAQVFPGSELKQENQGILNYYIPSKDNSWGKVFGILEKAKEEYNLEDYSISQITLEQVFLTFANVDNPESDHAKAKAVP</sequence>
<dbReference type="SUPFAM" id="SSF52540">
    <property type="entry name" value="P-loop containing nucleoside triphosphate hydrolases"/>
    <property type="match status" value="1"/>
</dbReference>
<feature type="transmembrane region" description="Helical" evidence="7">
    <location>
        <begin position="432"/>
        <end position="451"/>
    </location>
</feature>
<evidence type="ECO:0000256" key="4">
    <source>
        <dbReference type="ARBA" id="ARBA00022840"/>
    </source>
</evidence>
<evidence type="ECO:0000313" key="9">
    <source>
        <dbReference type="EMBL" id="KAH0504164.1"/>
    </source>
</evidence>
<dbReference type="FunFam" id="3.40.50.300:FF:000327">
    <property type="entry name" value="ATP-binding cassette sub-family A member 3"/>
    <property type="match status" value="1"/>
</dbReference>
<reference evidence="9" key="1">
    <citation type="submission" date="2020-03" db="EMBL/GenBank/DDBJ databases">
        <title>Studies in the Genomics of Life Span.</title>
        <authorList>
            <person name="Glass D."/>
        </authorList>
    </citation>
    <scope>NUCLEOTIDE SEQUENCE</scope>
    <source>
        <strain evidence="9">LTLLF</strain>
        <tissue evidence="9">Muscle</tissue>
    </source>
</reference>
<dbReference type="PROSITE" id="PS50893">
    <property type="entry name" value="ABC_TRANSPORTER_2"/>
    <property type="match status" value="1"/>
</dbReference>
<dbReference type="InterPro" id="IPR026082">
    <property type="entry name" value="ABCA"/>
</dbReference>
<keyword evidence="2 7" id="KW-0812">Transmembrane</keyword>
<evidence type="ECO:0000313" key="10">
    <source>
        <dbReference type="Proteomes" id="UP000710432"/>
    </source>
</evidence>
<accession>A0A8J6G2X9</accession>
<keyword evidence="5 7" id="KW-1133">Transmembrane helix</keyword>
<dbReference type="InterPro" id="IPR027417">
    <property type="entry name" value="P-loop_NTPase"/>
</dbReference>
<name>A0A8J6G2X9_MICOH</name>
<feature type="domain" description="ABC transporter" evidence="8">
    <location>
        <begin position="569"/>
        <end position="802"/>
    </location>
</feature>
<dbReference type="GO" id="GO:0016887">
    <property type="term" value="F:ATP hydrolysis activity"/>
    <property type="evidence" value="ECO:0007669"/>
    <property type="project" value="InterPro"/>
</dbReference>
<feature type="transmembrane region" description="Helical" evidence="7">
    <location>
        <begin position="327"/>
        <end position="352"/>
    </location>
</feature>
<dbReference type="PANTHER" id="PTHR19229:SF139">
    <property type="entry name" value="ATP-BINDING CASSETTE, SUB-FAMILY A (ABC1), MEMBER 14"/>
    <property type="match status" value="1"/>
</dbReference>
<dbReference type="Pfam" id="PF23321">
    <property type="entry name" value="R1_ABCA1"/>
    <property type="match status" value="1"/>
</dbReference>
<feature type="transmembrane region" description="Helical" evidence="7">
    <location>
        <begin position="118"/>
        <end position="136"/>
    </location>
</feature>
<comment type="caution">
    <text evidence="9">The sequence shown here is derived from an EMBL/GenBank/DDBJ whole genome shotgun (WGS) entry which is preliminary data.</text>
</comment>
<dbReference type="InterPro" id="IPR013525">
    <property type="entry name" value="ABC2_TM"/>
</dbReference>
<dbReference type="GO" id="GO:0005524">
    <property type="term" value="F:ATP binding"/>
    <property type="evidence" value="ECO:0007669"/>
    <property type="project" value="UniProtKB-KW"/>
</dbReference>
<dbReference type="Pfam" id="PF12698">
    <property type="entry name" value="ABC2_membrane_3"/>
    <property type="match status" value="1"/>
</dbReference>
<evidence type="ECO:0000256" key="2">
    <source>
        <dbReference type="ARBA" id="ARBA00022692"/>
    </source>
</evidence>
<dbReference type="SMART" id="SM00382">
    <property type="entry name" value="AAA"/>
    <property type="match status" value="1"/>
</dbReference>
<dbReference type="EMBL" id="JAATJU010025200">
    <property type="protein sequence ID" value="KAH0504164.1"/>
    <property type="molecule type" value="Genomic_DNA"/>
</dbReference>
<feature type="transmembrane region" description="Helical" evidence="7">
    <location>
        <begin position="364"/>
        <end position="388"/>
    </location>
</feature>
<keyword evidence="3" id="KW-0547">Nucleotide-binding</keyword>
<proteinExistence type="predicted"/>
<evidence type="ECO:0000256" key="6">
    <source>
        <dbReference type="ARBA" id="ARBA00023136"/>
    </source>
</evidence>
<evidence type="ECO:0000256" key="1">
    <source>
        <dbReference type="ARBA" id="ARBA00004141"/>
    </source>
</evidence>
<evidence type="ECO:0000256" key="5">
    <source>
        <dbReference type="ARBA" id="ARBA00022989"/>
    </source>
</evidence>